<gene>
    <name evidence="1" type="primary">holA_3</name>
    <name evidence="1" type="ORF">NCTC12195_02771</name>
</gene>
<dbReference type="Proteomes" id="UP000255277">
    <property type="component" value="Unassembled WGS sequence"/>
</dbReference>
<evidence type="ECO:0000313" key="1">
    <source>
        <dbReference type="EMBL" id="SUM33314.1"/>
    </source>
</evidence>
<reference evidence="1 2" key="1">
    <citation type="submission" date="2018-06" db="EMBL/GenBank/DDBJ databases">
        <authorList>
            <consortium name="Pathogen Informatics"/>
            <person name="Doyle S."/>
        </authorList>
    </citation>
    <scope>NUCLEOTIDE SEQUENCE [LARGE SCALE GENOMIC DNA]</scope>
    <source>
        <strain evidence="1 2">NCTC12195</strain>
    </source>
</reference>
<organism evidence="1 2">
    <name type="scientific">Staphylococcus gallinarum</name>
    <dbReference type="NCBI Taxonomy" id="1293"/>
    <lineage>
        <taxon>Bacteria</taxon>
        <taxon>Bacillati</taxon>
        <taxon>Bacillota</taxon>
        <taxon>Bacilli</taxon>
        <taxon>Bacillales</taxon>
        <taxon>Staphylococcaceae</taxon>
        <taxon>Staphylococcus</taxon>
    </lineage>
</organism>
<dbReference type="AlphaFoldDB" id="A0A380FJH0"/>
<proteinExistence type="predicted"/>
<dbReference type="EMBL" id="UHDK01000001">
    <property type="protein sequence ID" value="SUM33314.1"/>
    <property type="molecule type" value="Genomic_DNA"/>
</dbReference>
<name>A0A380FJH0_STAGA</name>
<sequence length="31" mass="3489">MSENIVTIYGEVSELIEKKSAELIDQYLTAT</sequence>
<evidence type="ECO:0000313" key="2">
    <source>
        <dbReference type="Proteomes" id="UP000255277"/>
    </source>
</evidence>
<protein>
    <submittedName>
        <fullName evidence="1">DNA polymerase III subunit delta</fullName>
    </submittedName>
</protein>
<accession>A0A380FJH0</accession>